<evidence type="ECO:0000256" key="2">
    <source>
        <dbReference type="ARBA" id="ARBA00022723"/>
    </source>
</evidence>
<evidence type="ECO:0000256" key="3">
    <source>
        <dbReference type="ARBA" id="ARBA00022833"/>
    </source>
</evidence>
<protein>
    <submittedName>
        <fullName evidence="7">(R,R)-butanediol dehydrogenase / meso-butanediol dehydrogenase / diacetyl reductase</fullName>
    </submittedName>
</protein>
<keyword evidence="3 5" id="KW-0862">Zinc</keyword>
<keyword evidence="2 5" id="KW-0479">Metal-binding</keyword>
<dbReference type="SUPFAM" id="SSF51735">
    <property type="entry name" value="NAD(P)-binding Rossmann-fold domains"/>
    <property type="match status" value="1"/>
</dbReference>
<dbReference type="InterPro" id="IPR011032">
    <property type="entry name" value="GroES-like_sf"/>
</dbReference>
<dbReference type="Pfam" id="PF08240">
    <property type="entry name" value="ADH_N"/>
    <property type="match status" value="1"/>
</dbReference>
<dbReference type="Pfam" id="PF00107">
    <property type="entry name" value="ADH_zinc_N"/>
    <property type="match status" value="1"/>
</dbReference>
<dbReference type="PROSITE" id="PS00059">
    <property type="entry name" value="ADH_ZINC"/>
    <property type="match status" value="1"/>
</dbReference>
<sequence>MLHGIGDLRVEDIPEPAVPDGYVLIRVAYNGICGSDLGVIHTFGVSEVAHPLTGAHGPQVLGHEFSGVVAEVGADVDGIVVGNRVVVQPNYHCGGCARCRDGLEHLCEVVAFHGLSAPGGGLSEFTAVPAANVHVLPDGVSLEQAALVEPLAVTHHAVALAQARPGQFALVIGGGPIGIGTALNLRASGVERILVSEASAPRRAIVEGLGLTVVDPLSADVRTAVHERTDGLGADMVFECAGVAVAVETALASVRARGTVVLLATYKEQVPLNTYALMFSEARVMSSLAYNRDEVATVIERMAAGSYPLDGWVERVPLEMVLEGVADAAAGRRMKVLVEVCGDE</sequence>
<dbReference type="EMBL" id="FNAB01000020">
    <property type="protein sequence ID" value="SDE54049.1"/>
    <property type="molecule type" value="Genomic_DNA"/>
</dbReference>
<dbReference type="SMART" id="SM00829">
    <property type="entry name" value="PKS_ER"/>
    <property type="match status" value="1"/>
</dbReference>
<dbReference type="AlphaFoldDB" id="A0A1G7DRE0"/>
<evidence type="ECO:0000256" key="5">
    <source>
        <dbReference type="RuleBase" id="RU361277"/>
    </source>
</evidence>
<dbReference type="PANTHER" id="PTHR43401">
    <property type="entry name" value="L-THREONINE 3-DEHYDROGENASE"/>
    <property type="match status" value="1"/>
</dbReference>
<accession>A0A1G7DRE0</accession>
<dbReference type="InterPro" id="IPR050129">
    <property type="entry name" value="Zn_alcohol_dh"/>
</dbReference>
<evidence type="ECO:0000256" key="4">
    <source>
        <dbReference type="ARBA" id="ARBA00023002"/>
    </source>
</evidence>
<keyword evidence="4" id="KW-0560">Oxidoreductase</keyword>
<gene>
    <name evidence="7" type="ORF">SAMN05444580_12054</name>
</gene>
<dbReference type="Gene3D" id="3.90.180.10">
    <property type="entry name" value="Medium-chain alcohol dehydrogenases, catalytic domain"/>
    <property type="match status" value="1"/>
</dbReference>
<dbReference type="SUPFAM" id="SSF50129">
    <property type="entry name" value="GroES-like"/>
    <property type="match status" value="1"/>
</dbReference>
<evidence type="ECO:0000256" key="1">
    <source>
        <dbReference type="ARBA" id="ARBA00001947"/>
    </source>
</evidence>
<evidence type="ECO:0000259" key="6">
    <source>
        <dbReference type="SMART" id="SM00829"/>
    </source>
</evidence>
<evidence type="ECO:0000313" key="7">
    <source>
        <dbReference type="EMBL" id="SDE54049.1"/>
    </source>
</evidence>
<dbReference type="InterPro" id="IPR013149">
    <property type="entry name" value="ADH-like_C"/>
</dbReference>
<comment type="similarity">
    <text evidence="5">Belongs to the zinc-containing alcohol dehydrogenase family.</text>
</comment>
<dbReference type="Gene3D" id="3.40.50.720">
    <property type="entry name" value="NAD(P)-binding Rossmann-like Domain"/>
    <property type="match status" value="1"/>
</dbReference>
<dbReference type="GO" id="GO:0008270">
    <property type="term" value="F:zinc ion binding"/>
    <property type="evidence" value="ECO:0007669"/>
    <property type="project" value="InterPro"/>
</dbReference>
<dbReference type="PANTHER" id="PTHR43401:SF2">
    <property type="entry name" value="L-THREONINE 3-DEHYDROGENASE"/>
    <property type="match status" value="1"/>
</dbReference>
<keyword evidence="8" id="KW-1185">Reference proteome</keyword>
<feature type="domain" description="Enoyl reductase (ER)" evidence="6">
    <location>
        <begin position="4"/>
        <end position="338"/>
    </location>
</feature>
<dbReference type="STRING" id="168276.SAMN05444580_12054"/>
<comment type="cofactor">
    <cofactor evidence="1 5">
        <name>Zn(2+)</name>
        <dbReference type="ChEBI" id="CHEBI:29105"/>
    </cofactor>
</comment>
<dbReference type="InterPro" id="IPR002328">
    <property type="entry name" value="ADH_Zn_CS"/>
</dbReference>
<name>A0A1G7DRE0_9NOCA</name>
<dbReference type="InterPro" id="IPR013154">
    <property type="entry name" value="ADH-like_N"/>
</dbReference>
<dbReference type="InterPro" id="IPR020843">
    <property type="entry name" value="ER"/>
</dbReference>
<proteinExistence type="inferred from homology"/>
<dbReference type="Proteomes" id="UP000199417">
    <property type="component" value="Unassembled WGS sequence"/>
</dbReference>
<dbReference type="GO" id="GO:0016491">
    <property type="term" value="F:oxidoreductase activity"/>
    <property type="evidence" value="ECO:0007669"/>
    <property type="project" value="UniProtKB-KW"/>
</dbReference>
<evidence type="ECO:0000313" key="8">
    <source>
        <dbReference type="Proteomes" id="UP000199417"/>
    </source>
</evidence>
<dbReference type="InterPro" id="IPR036291">
    <property type="entry name" value="NAD(P)-bd_dom_sf"/>
</dbReference>
<organism evidence="7 8">
    <name type="scientific">Rhodococcus tukisamuensis</name>
    <dbReference type="NCBI Taxonomy" id="168276"/>
    <lineage>
        <taxon>Bacteria</taxon>
        <taxon>Bacillati</taxon>
        <taxon>Actinomycetota</taxon>
        <taxon>Actinomycetes</taxon>
        <taxon>Mycobacteriales</taxon>
        <taxon>Nocardiaceae</taxon>
        <taxon>Rhodococcus</taxon>
    </lineage>
</organism>
<reference evidence="7 8" key="1">
    <citation type="submission" date="2016-10" db="EMBL/GenBank/DDBJ databases">
        <authorList>
            <person name="de Groot N.N."/>
        </authorList>
    </citation>
    <scope>NUCLEOTIDE SEQUENCE [LARGE SCALE GENOMIC DNA]</scope>
    <source>
        <strain evidence="7 8">JCM 11308</strain>
    </source>
</reference>